<name>A0A8H7MFF1_9PLEO</name>
<protein>
    <submittedName>
        <fullName evidence="2">Uncharacterized protein</fullName>
    </submittedName>
</protein>
<dbReference type="Gene3D" id="3.40.50.720">
    <property type="entry name" value="NAD(P)-binding Rossmann-like Domain"/>
    <property type="match status" value="1"/>
</dbReference>
<dbReference type="AlphaFoldDB" id="A0A8H7MFF1"/>
<sequence length="324" mass="34843">MVELAAVQQSNRRLALVAQAHGLVAVFVGATSGIGQSALEHLARSATAPHIYSTARDQTAAAHDDFLGTLRHANPSGTYTLLPADASLVGDMDRAMDVVLQREAKVDLLIMSPGFFAFEGRVDTVEGLDPSMSTRYYSRLRALQRLLPLLNAAPSPRVISVLAAGEESPLNEQDLDLRDPANWSMWNSSRHACTMGTLALERLAMENPRLSIAHCHPGAVATPGLARSNSFGLNPPNPRTQDEAGQRVVFHATNDRYAVQPGLVPVPDGLDQLTQSGGGIFLIGPTGDRKDSEAVLAPMRERGVDEKVWAFTQQVFAKCAAKAY</sequence>
<evidence type="ECO:0000313" key="2">
    <source>
        <dbReference type="EMBL" id="KAF9693008.1"/>
    </source>
</evidence>
<keyword evidence="1" id="KW-0560">Oxidoreductase</keyword>
<comment type="caution">
    <text evidence="2">The sequence shown here is derived from an EMBL/GenBank/DDBJ whole genome shotgun (WGS) entry which is preliminary data.</text>
</comment>
<dbReference type="SUPFAM" id="SSF51735">
    <property type="entry name" value="NAD(P)-binding Rossmann-fold domains"/>
    <property type="match status" value="1"/>
</dbReference>
<reference evidence="2" key="1">
    <citation type="submission" date="2018-12" db="EMBL/GenBank/DDBJ databases">
        <authorList>
            <person name="Syme R.A."/>
            <person name="Farfan-Caceres L."/>
            <person name="Lichtenzveig J."/>
        </authorList>
    </citation>
    <scope>NUCLEOTIDE SEQUENCE</scope>
    <source>
        <strain evidence="2">Al4</strain>
    </source>
</reference>
<dbReference type="InterPro" id="IPR036291">
    <property type="entry name" value="NAD(P)-bd_dom_sf"/>
</dbReference>
<dbReference type="EMBL" id="RZGK01000017">
    <property type="protein sequence ID" value="KAF9693008.1"/>
    <property type="molecule type" value="Genomic_DNA"/>
</dbReference>
<dbReference type="InterPro" id="IPR052228">
    <property type="entry name" value="Sec_Metab_Biosynth_Oxidored"/>
</dbReference>
<keyword evidence="3" id="KW-1185">Reference proteome</keyword>
<dbReference type="GO" id="GO:0016491">
    <property type="term" value="F:oxidoreductase activity"/>
    <property type="evidence" value="ECO:0007669"/>
    <property type="project" value="UniProtKB-KW"/>
</dbReference>
<organism evidence="2 3">
    <name type="scientific">Ascochyta lentis</name>
    <dbReference type="NCBI Taxonomy" id="205686"/>
    <lineage>
        <taxon>Eukaryota</taxon>
        <taxon>Fungi</taxon>
        <taxon>Dikarya</taxon>
        <taxon>Ascomycota</taxon>
        <taxon>Pezizomycotina</taxon>
        <taxon>Dothideomycetes</taxon>
        <taxon>Pleosporomycetidae</taxon>
        <taxon>Pleosporales</taxon>
        <taxon>Pleosporineae</taxon>
        <taxon>Didymellaceae</taxon>
        <taxon>Ascochyta</taxon>
    </lineage>
</organism>
<dbReference type="Proteomes" id="UP000651452">
    <property type="component" value="Unassembled WGS sequence"/>
</dbReference>
<dbReference type="PANTHER" id="PTHR47534">
    <property type="entry name" value="YALI0E05731P"/>
    <property type="match status" value="1"/>
</dbReference>
<dbReference type="Pfam" id="PF00106">
    <property type="entry name" value="adh_short"/>
    <property type="match status" value="1"/>
</dbReference>
<evidence type="ECO:0000256" key="1">
    <source>
        <dbReference type="ARBA" id="ARBA00023002"/>
    </source>
</evidence>
<proteinExistence type="predicted"/>
<gene>
    <name evidence="2" type="ORF">EKO04_009304</name>
</gene>
<evidence type="ECO:0000313" key="3">
    <source>
        <dbReference type="Proteomes" id="UP000651452"/>
    </source>
</evidence>
<dbReference type="OrthoDB" id="2898509at2759"/>
<dbReference type="PANTHER" id="PTHR47534:SF3">
    <property type="entry name" value="ALCOHOL DEHYDROGENASE-LIKE C-TERMINAL DOMAIN-CONTAINING PROTEIN"/>
    <property type="match status" value="1"/>
</dbReference>
<dbReference type="InterPro" id="IPR002347">
    <property type="entry name" value="SDR_fam"/>
</dbReference>
<reference evidence="2" key="2">
    <citation type="submission" date="2020-09" db="EMBL/GenBank/DDBJ databases">
        <title>Reference genome assembly for Australian Ascochyta lentis isolate Al4.</title>
        <authorList>
            <person name="Lee R.C."/>
            <person name="Farfan-Caceres L.M."/>
            <person name="Debler J.W."/>
            <person name="Williams A.H."/>
            <person name="Henares B.M."/>
        </authorList>
    </citation>
    <scope>NUCLEOTIDE SEQUENCE</scope>
    <source>
        <strain evidence="2">Al4</strain>
    </source>
</reference>
<accession>A0A8H7MFF1</accession>